<dbReference type="HOGENOM" id="CLU_2657601_0_0_1"/>
<dbReference type="EnsemblMetazoa" id="SMAR010361-RA">
    <property type="protein sequence ID" value="SMAR010361-PA"/>
    <property type="gene ID" value="SMAR010361"/>
</dbReference>
<proteinExistence type="predicted"/>
<keyword evidence="2" id="KW-1185">Reference proteome</keyword>
<organism evidence="1 2">
    <name type="scientific">Strigamia maritima</name>
    <name type="common">European centipede</name>
    <name type="synonym">Geophilus maritimus</name>
    <dbReference type="NCBI Taxonomy" id="126957"/>
    <lineage>
        <taxon>Eukaryota</taxon>
        <taxon>Metazoa</taxon>
        <taxon>Ecdysozoa</taxon>
        <taxon>Arthropoda</taxon>
        <taxon>Myriapoda</taxon>
        <taxon>Chilopoda</taxon>
        <taxon>Pleurostigmophora</taxon>
        <taxon>Geophilomorpha</taxon>
        <taxon>Linotaeniidae</taxon>
        <taxon>Strigamia</taxon>
    </lineage>
</organism>
<sequence>MLGSHLAETQTENFLLCRKSLKLFGCSNEIAFVLTNIKEKQNMVEGFQLSSTMRCIECSLNINWLSNMGPGCHLDV</sequence>
<dbReference type="Proteomes" id="UP000014500">
    <property type="component" value="Unassembled WGS sequence"/>
</dbReference>
<accession>T1J9G5</accession>
<protein>
    <submittedName>
        <fullName evidence="1">Uncharacterized protein</fullName>
    </submittedName>
</protein>
<dbReference type="EMBL" id="JH431975">
    <property type="status" value="NOT_ANNOTATED_CDS"/>
    <property type="molecule type" value="Genomic_DNA"/>
</dbReference>
<reference evidence="1" key="2">
    <citation type="submission" date="2015-02" db="UniProtKB">
        <authorList>
            <consortium name="EnsemblMetazoa"/>
        </authorList>
    </citation>
    <scope>IDENTIFICATION</scope>
</reference>
<evidence type="ECO:0000313" key="1">
    <source>
        <dbReference type="EnsemblMetazoa" id="SMAR010361-PA"/>
    </source>
</evidence>
<reference evidence="2" key="1">
    <citation type="submission" date="2011-05" db="EMBL/GenBank/DDBJ databases">
        <authorList>
            <person name="Richards S.R."/>
            <person name="Qu J."/>
            <person name="Jiang H."/>
            <person name="Jhangiani S.N."/>
            <person name="Agravi P."/>
            <person name="Goodspeed R."/>
            <person name="Gross S."/>
            <person name="Mandapat C."/>
            <person name="Jackson L."/>
            <person name="Mathew T."/>
            <person name="Pu L."/>
            <person name="Thornton R."/>
            <person name="Saada N."/>
            <person name="Wilczek-Boney K.B."/>
            <person name="Lee S."/>
            <person name="Kovar C."/>
            <person name="Wu Y."/>
            <person name="Scherer S.E."/>
            <person name="Worley K.C."/>
            <person name="Muzny D.M."/>
            <person name="Gibbs R."/>
        </authorList>
    </citation>
    <scope>NUCLEOTIDE SEQUENCE</scope>
    <source>
        <strain evidence="2">Brora</strain>
    </source>
</reference>
<dbReference type="AlphaFoldDB" id="T1J9G5"/>
<evidence type="ECO:0000313" key="2">
    <source>
        <dbReference type="Proteomes" id="UP000014500"/>
    </source>
</evidence>
<name>T1J9G5_STRMM</name>